<protein>
    <recommendedName>
        <fullName evidence="4">CopG family transcriptional regulator</fullName>
    </recommendedName>
</protein>
<evidence type="ECO:0000313" key="2">
    <source>
        <dbReference type="EMBL" id="MFD2521385.1"/>
    </source>
</evidence>
<evidence type="ECO:0000313" key="3">
    <source>
        <dbReference type="Proteomes" id="UP001597510"/>
    </source>
</evidence>
<name>A0ABW5J6W1_9BACT</name>
<dbReference type="Proteomes" id="UP001597510">
    <property type="component" value="Unassembled WGS sequence"/>
</dbReference>
<evidence type="ECO:0008006" key="4">
    <source>
        <dbReference type="Google" id="ProtNLM"/>
    </source>
</evidence>
<reference evidence="3" key="1">
    <citation type="journal article" date="2019" name="Int. J. Syst. Evol. Microbiol.">
        <title>The Global Catalogue of Microorganisms (GCM) 10K type strain sequencing project: providing services to taxonomists for standard genome sequencing and annotation.</title>
        <authorList>
            <consortium name="The Broad Institute Genomics Platform"/>
            <consortium name="The Broad Institute Genome Sequencing Center for Infectious Disease"/>
            <person name="Wu L."/>
            <person name="Ma J."/>
        </authorList>
    </citation>
    <scope>NUCLEOTIDE SEQUENCE [LARGE SCALE GENOMIC DNA]</scope>
    <source>
        <strain evidence="3">KCTC 52344</strain>
    </source>
</reference>
<dbReference type="RefSeq" id="WP_340236963.1">
    <property type="nucleotide sequence ID" value="NZ_JBBEWC010000007.1"/>
</dbReference>
<keyword evidence="3" id="KW-1185">Reference proteome</keyword>
<evidence type="ECO:0000256" key="1">
    <source>
        <dbReference type="SAM" id="MobiDB-lite"/>
    </source>
</evidence>
<sequence length="83" mass="9965">MEQSEKKKGRKPRRDSNRTETIIMRVTPEEKELIKKFHKDSSNRNLSLTDHIINSVFHYALKYSFRLPVDEIKKLELPALRRK</sequence>
<proteinExistence type="predicted"/>
<gene>
    <name evidence="2" type="ORF">ACFSR2_10845</name>
</gene>
<accession>A0ABW5J6W1</accession>
<dbReference type="EMBL" id="JBHULC010000009">
    <property type="protein sequence ID" value="MFD2521385.1"/>
    <property type="molecule type" value="Genomic_DNA"/>
</dbReference>
<comment type="caution">
    <text evidence="2">The sequence shown here is derived from an EMBL/GenBank/DDBJ whole genome shotgun (WGS) entry which is preliminary data.</text>
</comment>
<organism evidence="2 3">
    <name type="scientific">Emticicia soli</name>
    <dbReference type="NCBI Taxonomy" id="2027878"/>
    <lineage>
        <taxon>Bacteria</taxon>
        <taxon>Pseudomonadati</taxon>
        <taxon>Bacteroidota</taxon>
        <taxon>Cytophagia</taxon>
        <taxon>Cytophagales</taxon>
        <taxon>Leadbetterellaceae</taxon>
        <taxon>Emticicia</taxon>
    </lineage>
</organism>
<feature type="region of interest" description="Disordered" evidence="1">
    <location>
        <begin position="1"/>
        <end position="21"/>
    </location>
</feature>